<dbReference type="PROSITE" id="PS00198">
    <property type="entry name" value="4FE4S_FER_1"/>
    <property type="match status" value="1"/>
</dbReference>
<evidence type="ECO:0000256" key="1">
    <source>
        <dbReference type="ARBA" id="ARBA00022448"/>
    </source>
</evidence>
<name>A0A1J4T744_9BACT</name>
<dbReference type="SUPFAM" id="SSF54862">
    <property type="entry name" value="4Fe-4S ferredoxins"/>
    <property type="match status" value="1"/>
</dbReference>
<keyword evidence="3 6" id="KW-0249">Electron transport</keyword>
<evidence type="ECO:0000256" key="2">
    <source>
        <dbReference type="ARBA" id="ARBA00022723"/>
    </source>
</evidence>
<evidence type="ECO:0000313" key="8">
    <source>
        <dbReference type="EMBL" id="OIO07320.1"/>
    </source>
</evidence>
<dbReference type="InterPro" id="IPR001080">
    <property type="entry name" value="3Fe4S_ferredoxin"/>
</dbReference>
<dbReference type="InterPro" id="IPR051269">
    <property type="entry name" value="Fe-S_cluster_ET"/>
</dbReference>
<gene>
    <name evidence="8" type="ORF">AUJ35_02275</name>
</gene>
<dbReference type="PROSITE" id="PS51379">
    <property type="entry name" value="4FE4S_FER_2"/>
    <property type="match status" value="1"/>
</dbReference>
<keyword evidence="2 6" id="KW-0479">Metal-binding</keyword>
<sequence length="58" mass="5997">MAIKVNTDKCIGCGMCASLCPQVFKINSAGKSEVISSDDKECARSAAQACPVMAISVD</sequence>
<proteinExistence type="predicted"/>
<evidence type="ECO:0000256" key="6">
    <source>
        <dbReference type="RuleBase" id="RU368020"/>
    </source>
</evidence>
<dbReference type="InterPro" id="IPR017900">
    <property type="entry name" value="4Fe4S_Fe_S_CS"/>
</dbReference>
<dbReference type="GO" id="GO:0051536">
    <property type="term" value="F:iron-sulfur cluster binding"/>
    <property type="evidence" value="ECO:0007669"/>
    <property type="project" value="UniProtKB-KW"/>
</dbReference>
<dbReference type="GO" id="GO:0005506">
    <property type="term" value="F:iron ion binding"/>
    <property type="evidence" value="ECO:0007669"/>
    <property type="project" value="UniProtKB-UniRule"/>
</dbReference>
<dbReference type="GO" id="GO:0009055">
    <property type="term" value="F:electron transfer activity"/>
    <property type="evidence" value="ECO:0007669"/>
    <property type="project" value="UniProtKB-UniRule"/>
</dbReference>
<keyword evidence="1 6" id="KW-0813">Transport</keyword>
<evidence type="ECO:0000259" key="7">
    <source>
        <dbReference type="PROSITE" id="PS51379"/>
    </source>
</evidence>
<keyword evidence="5 6" id="KW-0411">Iron-sulfur</keyword>
<protein>
    <recommendedName>
        <fullName evidence="6">Ferredoxin</fullName>
    </recommendedName>
</protein>
<organism evidence="8 9">
    <name type="scientific">Candidatus Falkowbacteria bacterium CG1_02_41_21</name>
    <dbReference type="NCBI Taxonomy" id="1805147"/>
    <lineage>
        <taxon>Bacteria</taxon>
        <taxon>Candidatus Falkowiibacteriota</taxon>
    </lineage>
</organism>
<feature type="domain" description="4Fe-4S ferredoxin-type" evidence="7">
    <location>
        <begin position="1"/>
        <end position="29"/>
    </location>
</feature>
<dbReference type="Pfam" id="PF13459">
    <property type="entry name" value="Fer4_15"/>
    <property type="match status" value="1"/>
</dbReference>
<dbReference type="PRINTS" id="PR00352">
    <property type="entry name" value="3FE4SFRDOXIN"/>
</dbReference>
<evidence type="ECO:0000256" key="4">
    <source>
        <dbReference type="ARBA" id="ARBA00023004"/>
    </source>
</evidence>
<dbReference type="EMBL" id="MNUV01000043">
    <property type="protein sequence ID" value="OIO07320.1"/>
    <property type="molecule type" value="Genomic_DNA"/>
</dbReference>
<evidence type="ECO:0000313" key="9">
    <source>
        <dbReference type="Proteomes" id="UP000182860"/>
    </source>
</evidence>
<keyword evidence="4 6" id="KW-0408">Iron</keyword>
<evidence type="ECO:0000256" key="5">
    <source>
        <dbReference type="ARBA" id="ARBA00023014"/>
    </source>
</evidence>
<comment type="function">
    <text evidence="6">Ferredoxins are iron-sulfur proteins that transfer electrons in a wide variety of metabolic reactions.</text>
</comment>
<dbReference type="PANTHER" id="PTHR36923">
    <property type="entry name" value="FERREDOXIN"/>
    <property type="match status" value="1"/>
</dbReference>
<dbReference type="PANTHER" id="PTHR36923:SF3">
    <property type="entry name" value="FERREDOXIN"/>
    <property type="match status" value="1"/>
</dbReference>
<comment type="caution">
    <text evidence="8">The sequence shown here is derived from an EMBL/GenBank/DDBJ whole genome shotgun (WGS) entry which is preliminary data.</text>
</comment>
<dbReference type="AlphaFoldDB" id="A0A1J4T744"/>
<accession>A0A1J4T744</accession>
<reference evidence="8 9" key="1">
    <citation type="journal article" date="2016" name="Environ. Microbiol.">
        <title>Genomic resolution of a cold subsurface aquifer community provides metabolic insights for novel microbes adapted to high CO concentrations.</title>
        <authorList>
            <person name="Probst A.J."/>
            <person name="Castelle C.J."/>
            <person name="Singh A."/>
            <person name="Brown C.T."/>
            <person name="Anantharaman K."/>
            <person name="Sharon I."/>
            <person name="Hug L.A."/>
            <person name="Burstein D."/>
            <person name="Emerson J.B."/>
            <person name="Thomas B.C."/>
            <person name="Banfield J.F."/>
        </authorList>
    </citation>
    <scope>NUCLEOTIDE SEQUENCE [LARGE SCALE GENOMIC DNA]</scope>
    <source>
        <strain evidence="8">CG1_02_41_21</strain>
    </source>
</reference>
<dbReference type="InterPro" id="IPR017896">
    <property type="entry name" value="4Fe4S_Fe-S-bd"/>
</dbReference>
<dbReference type="Proteomes" id="UP000182860">
    <property type="component" value="Unassembled WGS sequence"/>
</dbReference>
<dbReference type="Gene3D" id="3.30.70.20">
    <property type="match status" value="1"/>
</dbReference>
<evidence type="ECO:0000256" key="3">
    <source>
        <dbReference type="ARBA" id="ARBA00022982"/>
    </source>
</evidence>